<reference evidence="1 2" key="1">
    <citation type="journal article" date="2022" name="DNA Res.">
        <title>Chromosomal-level genome assembly of the orchid tree Bauhinia variegata (Leguminosae; Cercidoideae) supports the allotetraploid origin hypothesis of Bauhinia.</title>
        <authorList>
            <person name="Zhong Y."/>
            <person name="Chen Y."/>
            <person name="Zheng D."/>
            <person name="Pang J."/>
            <person name="Liu Y."/>
            <person name="Luo S."/>
            <person name="Meng S."/>
            <person name="Qian L."/>
            <person name="Wei D."/>
            <person name="Dai S."/>
            <person name="Zhou R."/>
        </authorList>
    </citation>
    <scope>NUCLEOTIDE SEQUENCE [LARGE SCALE GENOMIC DNA]</scope>
    <source>
        <strain evidence="1">BV-YZ2020</strain>
    </source>
</reference>
<dbReference type="EMBL" id="CM039429">
    <property type="protein sequence ID" value="KAI4347831.1"/>
    <property type="molecule type" value="Genomic_DNA"/>
</dbReference>
<accession>A0ACB9PHA1</accession>
<sequence length="162" mass="18203">MAGRLRNLLLTDQPFSHCDDSFTVRPNLHDNFALLKSAKTKFLQSSSFHFQNSKPHSSFFLLAFSKKKGKEEGKHAGALPRPSPSSLSFPPPDKTLRLRRIGVEAEYNWQSTVAGNPGFRRRPKKSQIKGLQVVCWQQINFGSLKVVVGKSHDLKEKDPGIC</sequence>
<evidence type="ECO:0000313" key="2">
    <source>
        <dbReference type="Proteomes" id="UP000828941"/>
    </source>
</evidence>
<evidence type="ECO:0000313" key="1">
    <source>
        <dbReference type="EMBL" id="KAI4347831.1"/>
    </source>
</evidence>
<organism evidence="1 2">
    <name type="scientific">Bauhinia variegata</name>
    <name type="common">Purple orchid tree</name>
    <name type="synonym">Phanera variegata</name>
    <dbReference type="NCBI Taxonomy" id="167791"/>
    <lineage>
        <taxon>Eukaryota</taxon>
        <taxon>Viridiplantae</taxon>
        <taxon>Streptophyta</taxon>
        <taxon>Embryophyta</taxon>
        <taxon>Tracheophyta</taxon>
        <taxon>Spermatophyta</taxon>
        <taxon>Magnoliopsida</taxon>
        <taxon>eudicotyledons</taxon>
        <taxon>Gunneridae</taxon>
        <taxon>Pentapetalae</taxon>
        <taxon>rosids</taxon>
        <taxon>fabids</taxon>
        <taxon>Fabales</taxon>
        <taxon>Fabaceae</taxon>
        <taxon>Cercidoideae</taxon>
        <taxon>Cercideae</taxon>
        <taxon>Bauhiniinae</taxon>
        <taxon>Bauhinia</taxon>
    </lineage>
</organism>
<name>A0ACB9PHA1_BAUVA</name>
<proteinExistence type="predicted"/>
<protein>
    <submittedName>
        <fullName evidence="1">Uncharacterized protein</fullName>
    </submittedName>
</protein>
<comment type="caution">
    <text evidence="1">The sequence shown here is derived from an EMBL/GenBank/DDBJ whole genome shotgun (WGS) entry which is preliminary data.</text>
</comment>
<keyword evidence="2" id="KW-1185">Reference proteome</keyword>
<gene>
    <name evidence="1" type="ORF">L6164_008610</name>
</gene>
<dbReference type="Proteomes" id="UP000828941">
    <property type="component" value="Chromosome 4"/>
</dbReference>